<evidence type="ECO:0000256" key="11">
    <source>
        <dbReference type="PIRSR" id="PIRSR613078-1"/>
    </source>
</evidence>
<organism evidence="15 16">
    <name type="scientific">Candidatus Campbellbacteria bacterium RIFOXYC2_FULL_35_25</name>
    <dbReference type="NCBI Taxonomy" id="1797582"/>
    <lineage>
        <taxon>Bacteria</taxon>
        <taxon>Candidatus Campbelliibacteriota</taxon>
    </lineage>
</organism>
<feature type="binding site" evidence="12">
    <location>
        <position position="616"/>
    </location>
    <ligand>
        <name>substrate</name>
    </ligand>
</feature>
<keyword evidence="10" id="KW-0479">Metal-binding</keyword>
<feature type="active site" description="Tele-phosphohistidine intermediate" evidence="11">
    <location>
        <position position="565"/>
    </location>
</feature>
<comment type="domain">
    <text evidence="10">IleRS has two distinct active sites: one for aminoacylation and one for editing. The misactivated valine is translocated from the active site to the editing site, which sterically excludes the correctly activated isoleucine. The single editing site contains two valyl binding pockets, one specific for each substrate (Val-AMP or Val-tRNA(Ile)).</text>
</comment>
<evidence type="ECO:0000259" key="14">
    <source>
        <dbReference type="Pfam" id="PF08264"/>
    </source>
</evidence>
<comment type="caution">
    <text evidence="15">The sequence shown here is derived from an EMBL/GenBank/DDBJ whole genome shotgun (WGS) entry which is preliminary data.</text>
</comment>
<gene>
    <name evidence="10" type="primary">ileS</name>
    <name evidence="15" type="ORF">A2442_00720</name>
</gene>
<evidence type="ECO:0000256" key="1">
    <source>
        <dbReference type="ARBA" id="ARBA00007078"/>
    </source>
</evidence>
<dbReference type="SUPFAM" id="SSF52374">
    <property type="entry name" value="Nucleotidylyl transferase"/>
    <property type="match status" value="1"/>
</dbReference>
<dbReference type="InterPro" id="IPR029033">
    <property type="entry name" value="His_PPase_superfam"/>
</dbReference>
<dbReference type="InterPro" id="IPR013155">
    <property type="entry name" value="M/V/L/I-tRNA-synth_anticd-bd"/>
</dbReference>
<evidence type="ECO:0000256" key="2">
    <source>
        <dbReference type="ARBA" id="ARBA00022490"/>
    </source>
</evidence>
<proteinExistence type="inferred from homology"/>
<evidence type="ECO:0000256" key="12">
    <source>
        <dbReference type="PIRSR" id="PIRSR613078-2"/>
    </source>
</evidence>
<keyword evidence="4 10" id="KW-0547">Nucleotide-binding</keyword>
<dbReference type="InterPro" id="IPR009008">
    <property type="entry name" value="Val/Leu/Ile-tRNA-synth_edit"/>
</dbReference>
<dbReference type="InterPro" id="IPR002301">
    <property type="entry name" value="Ile-tRNA-ligase"/>
</dbReference>
<dbReference type="GO" id="GO:0006428">
    <property type="term" value="P:isoleucyl-tRNA aminoacylation"/>
    <property type="evidence" value="ECO:0007669"/>
    <property type="project" value="UniProtKB-UniRule"/>
</dbReference>
<dbReference type="SMART" id="SM00855">
    <property type="entry name" value="PGAM"/>
    <property type="match status" value="1"/>
</dbReference>
<dbReference type="Gene3D" id="3.40.50.620">
    <property type="entry name" value="HUPs"/>
    <property type="match status" value="3"/>
</dbReference>
<keyword evidence="7 10" id="KW-0030">Aminoacyl-tRNA synthetase</keyword>
<evidence type="ECO:0000256" key="4">
    <source>
        <dbReference type="ARBA" id="ARBA00022741"/>
    </source>
</evidence>
<accession>A0A1F5EIW9</accession>
<keyword evidence="10" id="KW-0862">Zinc</keyword>
<feature type="short sequence motif" description="'KMSKS' region" evidence="10">
    <location>
        <begin position="863"/>
        <end position="867"/>
    </location>
</feature>
<comment type="subunit">
    <text evidence="10">Monomer.</text>
</comment>
<feature type="active site" description="Proton donor/acceptor" evidence="11">
    <location>
        <position position="643"/>
    </location>
</feature>
<feature type="domain" description="Aminoacyl-tRNA synthetase class Ia" evidence="13">
    <location>
        <begin position="18"/>
        <end position="534"/>
    </location>
</feature>
<evidence type="ECO:0000256" key="3">
    <source>
        <dbReference type="ARBA" id="ARBA00022598"/>
    </source>
</evidence>
<evidence type="ECO:0000256" key="6">
    <source>
        <dbReference type="ARBA" id="ARBA00022917"/>
    </source>
</evidence>
<keyword evidence="2 10" id="KW-0963">Cytoplasm</keyword>
<dbReference type="InterPro" id="IPR013078">
    <property type="entry name" value="His_Pase_superF_clade-1"/>
</dbReference>
<dbReference type="GO" id="GO:0004822">
    <property type="term" value="F:isoleucine-tRNA ligase activity"/>
    <property type="evidence" value="ECO:0007669"/>
    <property type="project" value="UniProtKB-UniRule"/>
</dbReference>
<feature type="domain" description="Methionyl/Valyl/Leucyl/Isoleucyl-tRNA synthetase anticodon-binding" evidence="14">
    <location>
        <begin position="947"/>
        <end position="1091"/>
    </location>
</feature>
<feature type="binding site" evidence="10">
    <location>
        <position position="866"/>
    </location>
    <ligand>
        <name>ATP</name>
        <dbReference type="ChEBI" id="CHEBI:30616"/>
    </ligand>
</feature>
<comment type="function">
    <text evidence="8 10">Catalyzes the attachment of isoleucine to tRNA(Ile). As IleRS can inadvertently accommodate and process structurally similar amino acids such as valine, to avoid such errors it has two additional distinct tRNA(Ile)-dependent editing activities. One activity is designated as 'pretransfer' editing and involves the hydrolysis of activated Val-AMP. The other activity is designated 'posttransfer' editing and involves deacylation of mischarged Val-tRNA(Ile).</text>
</comment>
<dbReference type="Gene3D" id="3.40.50.1240">
    <property type="entry name" value="Phosphoglycerate mutase-like"/>
    <property type="match status" value="1"/>
</dbReference>
<evidence type="ECO:0000256" key="5">
    <source>
        <dbReference type="ARBA" id="ARBA00022840"/>
    </source>
</evidence>
<dbReference type="AlphaFoldDB" id="A0A1F5EIW9"/>
<evidence type="ECO:0000256" key="8">
    <source>
        <dbReference type="ARBA" id="ARBA00025217"/>
    </source>
</evidence>
<dbReference type="EMBL" id="MFAE01000006">
    <property type="protein sequence ID" value="OGD67280.1"/>
    <property type="molecule type" value="Genomic_DNA"/>
</dbReference>
<comment type="cofactor">
    <cofactor evidence="10">
        <name>Zn(2+)</name>
        <dbReference type="ChEBI" id="CHEBI:29105"/>
    </cofactor>
</comment>
<evidence type="ECO:0000259" key="13">
    <source>
        <dbReference type="Pfam" id="PF00133"/>
    </source>
</evidence>
<dbReference type="Gene3D" id="3.90.740.10">
    <property type="entry name" value="Valyl/Leucyl/Isoleucyl-tRNA synthetase, editing domain"/>
    <property type="match status" value="1"/>
</dbReference>
<keyword evidence="6 10" id="KW-0648">Protein biosynthesis</keyword>
<dbReference type="Gene3D" id="1.10.730.10">
    <property type="entry name" value="Isoleucyl-tRNA Synthetase, Domain 1"/>
    <property type="match status" value="1"/>
</dbReference>
<evidence type="ECO:0000313" key="16">
    <source>
        <dbReference type="Proteomes" id="UP000179003"/>
    </source>
</evidence>
<comment type="subcellular location">
    <subcellularLocation>
        <location evidence="10">Cytoplasm</location>
    </subcellularLocation>
</comment>
<feature type="domain" description="Aminoacyl-tRNA synthetase class Ia" evidence="13">
    <location>
        <begin position="750"/>
        <end position="900"/>
    </location>
</feature>
<dbReference type="Proteomes" id="UP000179003">
    <property type="component" value="Unassembled WGS sequence"/>
</dbReference>
<dbReference type="PROSITE" id="PS00178">
    <property type="entry name" value="AA_TRNA_LIGASE_I"/>
    <property type="match status" value="1"/>
</dbReference>
<dbReference type="STRING" id="1797582.A2442_00720"/>
<evidence type="ECO:0000256" key="10">
    <source>
        <dbReference type="HAMAP-Rule" id="MF_02003"/>
    </source>
</evidence>
<dbReference type="GO" id="GO:0008270">
    <property type="term" value="F:zinc ion binding"/>
    <property type="evidence" value="ECO:0007669"/>
    <property type="project" value="UniProtKB-UniRule"/>
</dbReference>
<reference evidence="15 16" key="1">
    <citation type="journal article" date="2016" name="Nat. Commun.">
        <title>Thousands of microbial genomes shed light on interconnected biogeochemical processes in an aquifer system.</title>
        <authorList>
            <person name="Anantharaman K."/>
            <person name="Brown C.T."/>
            <person name="Hug L.A."/>
            <person name="Sharon I."/>
            <person name="Castelle C.J."/>
            <person name="Probst A.J."/>
            <person name="Thomas B.C."/>
            <person name="Singh A."/>
            <person name="Wilkins M.J."/>
            <person name="Karaoz U."/>
            <person name="Brodie E.L."/>
            <person name="Williams K.H."/>
            <person name="Hubbard S.S."/>
            <person name="Banfield J.F."/>
        </authorList>
    </citation>
    <scope>NUCLEOTIDE SEQUENCE [LARGE SCALE GENOMIC DNA]</scope>
</reference>
<evidence type="ECO:0000313" key="15">
    <source>
        <dbReference type="EMBL" id="OGD67280.1"/>
    </source>
</evidence>
<feature type="short sequence motif" description="'HIGH' region" evidence="10">
    <location>
        <begin position="48"/>
        <end position="58"/>
    </location>
</feature>
<dbReference type="PANTHER" id="PTHR42780:SF1">
    <property type="entry name" value="ISOLEUCINE--TRNA LIGASE, CYTOPLASMIC"/>
    <property type="match status" value="1"/>
</dbReference>
<dbReference type="SUPFAM" id="SSF53254">
    <property type="entry name" value="Phosphoglycerate mutase-like"/>
    <property type="match status" value="1"/>
</dbReference>
<comment type="similarity">
    <text evidence="1 10">Belongs to the class-I aminoacyl-tRNA synthetase family. IleS type 2 subfamily.</text>
</comment>
<dbReference type="PRINTS" id="PR00984">
    <property type="entry name" value="TRNASYNTHILE"/>
</dbReference>
<dbReference type="InterPro" id="IPR009080">
    <property type="entry name" value="tRNAsynth_Ia_anticodon-bd"/>
</dbReference>
<dbReference type="Pfam" id="PF00300">
    <property type="entry name" value="His_Phos_1"/>
    <property type="match status" value="1"/>
</dbReference>
<dbReference type="InterPro" id="IPR001412">
    <property type="entry name" value="aa-tRNA-synth_I_CS"/>
</dbReference>
<dbReference type="InterPro" id="IPR033709">
    <property type="entry name" value="Anticodon_Ile_ABEc"/>
</dbReference>
<dbReference type="GO" id="GO:0005524">
    <property type="term" value="F:ATP binding"/>
    <property type="evidence" value="ECO:0007669"/>
    <property type="project" value="UniProtKB-UniRule"/>
</dbReference>
<keyword evidence="3 10" id="KW-0436">Ligase</keyword>
<dbReference type="InterPro" id="IPR014729">
    <property type="entry name" value="Rossmann-like_a/b/a_fold"/>
</dbReference>
<dbReference type="InterPro" id="IPR002300">
    <property type="entry name" value="aa-tRNA-synth_Ia"/>
</dbReference>
<dbReference type="SUPFAM" id="SSF47323">
    <property type="entry name" value="Anticodon-binding domain of a subclass of class I aminoacyl-tRNA synthetases"/>
    <property type="match status" value="1"/>
</dbReference>
<dbReference type="EC" id="6.1.1.5" evidence="10"/>
<dbReference type="GO" id="GO:0000049">
    <property type="term" value="F:tRNA binding"/>
    <property type="evidence" value="ECO:0007669"/>
    <property type="project" value="InterPro"/>
</dbReference>
<dbReference type="CDD" id="cd07961">
    <property type="entry name" value="Anticodon_Ia_Ile_ABEc"/>
    <property type="match status" value="1"/>
</dbReference>
<feature type="binding site" evidence="12">
    <location>
        <begin position="564"/>
        <end position="571"/>
    </location>
    <ligand>
        <name>substrate</name>
    </ligand>
</feature>
<dbReference type="SUPFAM" id="SSF50677">
    <property type="entry name" value="ValRS/IleRS/LeuRS editing domain"/>
    <property type="match status" value="1"/>
</dbReference>
<dbReference type="HAMAP" id="MF_02003">
    <property type="entry name" value="Ile_tRNA_synth_type2"/>
    <property type="match status" value="1"/>
</dbReference>
<evidence type="ECO:0000256" key="9">
    <source>
        <dbReference type="ARBA" id="ARBA00048359"/>
    </source>
</evidence>
<dbReference type="PANTHER" id="PTHR42780">
    <property type="entry name" value="SOLEUCYL-TRNA SYNTHETASE"/>
    <property type="match status" value="1"/>
</dbReference>
<dbReference type="GO" id="GO:0002161">
    <property type="term" value="F:aminoacyl-tRNA deacylase activity"/>
    <property type="evidence" value="ECO:0007669"/>
    <property type="project" value="InterPro"/>
</dbReference>
<dbReference type="Pfam" id="PF00133">
    <property type="entry name" value="tRNA-synt_1"/>
    <property type="match status" value="2"/>
</dbReference>
<comment type="catalytic activity">
    <reaction evidence="9 10">
        <text>tRNA(Ile) + L-isoleucine + ATP = L-isoleucyl-tRNA(Ile) + AMP + diphosphate</text>
        <dbReference type="Rhea" id="RHEA:11060"/>
        <dbReference type="Rhea" id="RHEA-COMP:9666"/>
        <dbReference type="Rhea" id="RHEA-COMP:9695"/>
        <dbReference type="ChEBI" id="CHEBI:30616"/>
        <dbReference type="ChEBI" id="CHEBI:33019"/>
        <dbReference type="ChEBI" id="CHEBI:58045"/>
        <dbReference type="ChEBI" id="CHEBI:78442"/>
        <dbReference type="ChEBI" id="CHEBI:78528"/>
        <dbReference type="ChEBI" id="CHEBI:456215"/>
        <dbReference type="EC" id="6.1.1.5"/>
    </reaction>
</comment>
<dbReference type="Pfam" id="PF08264">
    <property type="entry name" value="Anticodon_1"/>
    <property type="match status" value="1"/>
</dbReference>
<dbReference type="Pfam" id="PF19302">
    <property type="entry name" value="DUF5915"/>
    <property type="match status" value="1"/>
</dbReference>
<keyword evidence="5 10" id="KW-0067">ATP-binding</keyword>
<dbReference type="InterPro" id="IPR023586">
    <property type="entry name" value="Ile-tRNA-ligase_type2"/>
</dbReference>
<dbReference type="GO" id="GO:0005737">
    <property type="term" value="C:cytoplasm"/>
    <property type="evidence" value="ECO:0007669"/>
    <property type="project" value="UniProtKB-SubCell"/>
</dbReference>
<sequence length="1227" mass="140760">MEDKNNNKSETAKSEEEVLKFWQDNKIFEKSTEKESPNGSFVFYDGPPFATGLPHYGHILAGTMKDIIPRYQTMLGKKVSRRWGWDCHGLPIENLIEDELGFKNKQDIYDYGVEKFNEAAKNSVLRYDVDWKKIIPRTGRWVDMNASYQTMDTSYSESIWHIFKTIYDKNLIYEGHKAMHLCPRCETTLSNFEVNQGYKDIKDLSATVKFELADEPGTFVLAWTTTPWTLPGNVALAVHPNIDYLKIENTNEVKKIEPGETYESNFKKEYYWVAKEIFENKKTPITPREDEDMFDFLGHLVKNVNEITKGSELIGKSYKPLFDYYSKDKSLENHKNGWKIYGADFVTTEDGTGIVHIAPAFGSDDMELGKKESLPFVQHVSIDGKFKSEVGDGLAGLYVKPKDDHMATDIEMIKLLANREGGSVLFSKEKIEHSYPHCWRCHTPLLNYATSSWFLKVTGIKDEMIKANQEVNWVPENIRDGRFGKWLEGARDWAISRTRFWGAPLPVWRCQTRKIQSVEHKNQTKHETQNTNSQDNGCGKIKIIGSIDELRKETKGTNNYFVIRHGEAENNTLNVCSSKATNPHHLTEVGKEQVKEALEELKKKKIDVIISSPFVRTKETAEIISEGIGIKKTDIIFDERIIEAQVGDLEGKNVDEYRSFAGSLLGKFTQATSNGESLNETKNRVGDFIYDIDKKYSDKNILIVTHEYPAWFLLSVAKGLNAEKTVAFKEEENLFGNAEIRELDFAPLPHNKNYETDLHMPYIDKVEFDCECGGKMKRIAEVFDCWFESGAMPYASNHYPFENLDKFNPEKGIGFPADFIAEGTDQTRGWFYTSIVLATAMFGKTSYKNVIVNGMVLAEDGKKMSKSLKNYPDISYILDKYGADAMRYYMISSPIVRGEDLNFSEKGVDEILKKIILKVKNVYSFYELYKEDSKTKVNPQDSENILDKWILTKLNQLIKEVSIGLNNYELDRASRPIMDFVEELSTWYIRRSRDRFKGGNDKDRDYALATTQFVLREFSKVIAPFMPFLAEEIYQKVKGNDGLESVHLESWTKEVNIDEAILESMKKVKEIVSLALEARAELGIKVRQPLQSLTAYSPQATVMDEQMVEVIKDEVNVKMVVFGEHDEEKVELDATITPELKGEGRYRELLRNIQKLRKQENLVPSDLVELEVETNKEGEDLIKKFEVDLKKVAGIEEIKCGTNAELCRTDAEIIKIDDLVFKLKLNK</sequence>
<dbReference type="CDD" id="cd07067">
    <property type="entry name" value="HP_PGM_like"/>
    <property type="match status" value="1"/>
</dbReference>
<evidence type="ECO:0000256" key="7">
    <source>
        <dbReference type="ARBA" id="ARBA00023146"/>
    </source>
</evidence>
<name>A0A1F5EIW9_9BACT</name>
<protein>
    <recommendedName>
        <fullName evidence="10">Isoleucine--tRNA ligase</fullName>
        <ecNumber evidence="10">6.1.1.5</ecNumber>
    </recommendedName>
    <alternativeName>
        <fullName evidence="10">Isoleucyl-tRNA synthetase</fullName>
        <shortName evidence="10">IleRS</shortName>
    </alternativeName>
</protein>